<sequence>MTIAKLLEMSQLPFEQERWESACTNEEKFGAMSGFLYPVMQSEWCEERR</sequence>
<evidence type="ECO:0000313" key="4">
    <source>
        <dbReference type="Proteomes" id="UP000011124"/>
    </source>
</evidence>
<dbReference type="KEGG" id="ssg:Selsp_2225"/>
<keyword evidence="4" id="KW-1185">Reference proteome</keyword>
<gene>
    <name evidence="1" type="ordered locus">Selsp_2225</name>
    <name evidence="2" type="ORF">SELSPUOL_01235</name>
</gene>
<proteinExistence type="predicted"/>
<dbReference type="STRING" id="546271.Selsp_2225"/>
<reference evidence="2 3" key="1">
    <citation type="submission" date="2009-09" db="EMBL/GenBank/DDBJ databases">
        <authorList>
            <person name="Weinstock G."/>
            <person name="Sodergren E."/>
            <person name="Clifton S."/>
            <person name="Fulton L."/>
            <person name="Fulton B."/>
            <person name="Courtney L."/>
            <person name="Fronick C."/>
            <person name="Harrison M."/>
            <person name="Strong C."/>
            <person name="Farmer C."/>
            <person name="Delahaunty K."/>
            <person name="Markovic C."/>
            <person name="Hall O."/>
            <person name="Minx P."/>
            <person name="Tomlinson C."/>
            <person name="Mitreva M."/>
            <person name="Nelson J."/>
            <person name="Hou S."/>
            <person name="Wollam A."/>
            <person name="Pepin K.H."/>
            <person name="Johnson M."/>
            <person name="Bhonagiri V."/>
            <person name="Nash W.E."/>
            <person name="Warren W."/>
            <person name="Chinwalla A."/>
            <person name="Mardis E.R."/>
            <person name="Wilson R.K."/>
        </authorList>
    </citation>
    <scope>NUCLEOTIDE SEQUENCE [LARGE SCALE GENOMIC DNA]</scope>
    <source>
        <strain evidence="2">ATCC 35185</strain>
        <strain evidence="3">ATCC 35185 / DSM 20758 / VPI D19B-28</strain>
    </source>
</reference>
<accession>C9LUU5</accession>
<dbReference type="Proteomes" id="UP000011124">
    <property type="component" value="Chromosome"/>
</dbReference>
<protein>
    <submittedName>
        <fullName evidence="2">Uncharacterized protein</fullName>
    </submittedName>
</protein>
<dbReference type="EMBL" id="CP002637">
    <property type="protein sequence ID" value="AEC01171.1"/>
    <property type="molecule type" value="Genomic_DNA"/>
</dbReference>
<organism evidence="2 3">
    <name type="scientific">Selenomonas sputigena (strain ATCC 35185 / DSM 20758 / CCUG 44933 / VPI D19B-28)</name>
    <dbReference type="NCBI Taxonomy" id="546271"/>
    <lineage>
        <taxon>Bacteria</taxon>
        <taxon>Bacillati</taxon>
        <taxon>Bacillota</taxon>
        <taxon>Negativicutes</taxon>
        <taxon>Selenomonadales</taxon>
        <taxon>Selenomonadaceae</taxon>
        <taxon>Selenomonas</taxon>
    </lineage>
</organism>
<dbReference type="RefSeq" id="WP_006192516.1">
    <property type="nucleotide sequence ID" value="NC_015437.1"/>
</dbReference>
<evidence type="ECO:0000313" key="1">
    <source>
        <dbReference type="EMBL" id="AEC01171.1"/>
    </source>
</evidence>
<evidence type="ECO:0000313" key="3">
    <source>
        <dbReference type="Proteomes" id="UP000003505"/>
    </source>
</evidence>
<dbReference type="HOGENOM" id="CLU_3140589_0_0_9"/>
<dbReference type="AlphaFoldDB" id="C9LUU5"/>
<dbReference type="Proteomes" id="UP000003505">
    <property type="component" value="Unassembled WGS sequence"/>
</dbReference>
<evidence type="ECO:0000313" key="2">
    <source>
        <dbReference type="EMBL" id="EEX77361.1"/>
    </source>
</evidence>
<name>C9LUU5_SELS3</name>
<reference evidence="1 4" key="2">
    <citation type="submission" date="2011-04" db="EMBL/GenBank/DDBJ databases">
        <title>The complete genome of Selenomonas sputigena DSM 20758.</title>
        <authorList>
            <consortium name="US DOE Joint Genome Institute (JGI-PGF)"/>
            <person name="Lucas S."/>
            <person name="Copeland A."/>
            <person name="Lapidus A."/>
            <person name="Bruce D."/>
            <person name="Goodwin L."/>
            <person name="Pitluck S."/>
            <person name="Peters L."/>
            <person name="Kyrpides N."/>
            <person name="Mavromatis K."/>
            <person name="Ivanova N."/>
            <person name="Ovchinnikova G."/>
            <person name="Teshima H."/>
            <person name="Detter J.C."/>
            <person name="Tapia R."/>
            <person name="Han C."/>
            <person name="Land M."/>
            <person name="Hauser L."/>
            <person name="Markowitz V."/>
            <person name="Cheng J.-F."/>
            <person name="Hugenholtz P."/>
            <person name="Woyke T."/>
            <person name="Wu D."/>
            <person name="Gronow S."/>
            <person name="Wellnitz S."/>
            <person name="Schneider S."/>
            <person name="Klenk H.-P."/>
            <person name="Eisen J.A."/>
        </authorList>
    </citation>
    <scope>NUCLEOTIDE SEQUENCE [LARGE SCALE GENOMIC DNA]</scope>
    <source>
        <strain evidence="1">ATCC 35185</strain>
        <strain evidence="4">ATCC 35185 / DSM 20758 / VPI D19B-28</strain>
    </source>
</reference>
<dbReference type="EMBL" id="ACKP02000019">
    <property type="protein sequence ID" value="EEX77361.1"/>
    <property type="molecule type" value="Genomic_DNA"/>
</dbReference>